<dbReference type="GO" id="GO:0035317">
    <property type="term" value="P:imaginal disc-derived wing hair organization"/>
    <property type="evidence" value="ECO:0007669"/>
    <property type="project" value="TreeGrafter"/>
</dbReference>
<dbReference type="Pfam" id="PF23328">
    <property type="entry name" value="Sha_B_N"/>
    <property type="match status" value="1"/>
</dbReference>
<comment type="caution">
    <text evidence="2">The sequence shown here is derived from an EMBL/GenBank/DDBJ whole genome shotgun (WGS) entry which is preliminary data.</text>
</comment>
<name>A0AAV8Y0I7_9CUCU</name>
<organism evidence="2 3">
    <name type="scientific">Aromia moschata</name>
    <dbReference type="NCBI Taxonomy" id="1265417"/>
    <lineage>
        <taxon>Eukaryota</taxon>
        <taxon>Metazoa</taxon>
        <taxon>Ecdysozoa</taxon>
        <taxon>Arthropoda</taxon>
        <taxon>Hexapoda</taxon>
        <taxon>Insecta</taxon>
        <taxon>Pterygota</taxon>
        <taxon>Neoptera</taxon>
        <taxon>Endopterygota</taxon>
        <taxon>Coleoptera</taxon>
        <taxon>Polyphaga</taxon>
        <taxon>Cucujiformia</taxon>
        <taxon>Chrysomeloidea</taxon>
        <taxon>Cerambycidae</taxon>
        <taxon>Cerambycinae</taxon>
        <taxon>Callichromatini</taxon>
        <taxon>Aromia</taxon>
    </lineage>
</organism>
<dbReference type="AlphaFoldDB" id="A0AAV8Y0I7"/>
<dbReference type="EMBL" id="JAPWTK010000233">
    <property type="protein sequence ID" value="KAJ8944957.1"/>
    <property type="molecule type" value="Genomic_DNA"/>
</dbReference>
<dbReference type="PANTHER" id="PTHR39387">
    <property type="entry name" value="SHAVENOID, ISOFORM B"/>
    <property type="match status" value="1"/>
</dbReference>
<proteinExistence type="predicted"/>
<sequence>MLSTVVVLKIISDPHQPLHRSKLIPDRIFGKFGITLDIVDERRISSQSPQIVSYRECFAVSKTPPPFSVRSLVPELLSTDARRTSCINAFFVRKINLFGGDLGEPFTLRTILKLMGDFLNHKERDAARYLRHIVSLKPVVTFLIFPGSDVICTEETCVGMSSGTASAASGRDLCTCRCHPHLPALREDLRICVDDIHEVIEKDGFSCAQKRQFCDDTTPLVEKVISSQKIISCERAYLQSHPRASPVRTAEIIAAVAQSVRENPRTSTRHRAQQLNVTCTSLRRILHKDLGLFAYKLQLTQDVKENDHPLRYRFSVFTDKLYARAPYLEFMIHVSDTLSIFALSPATSEGTFKWHLAGRLQNSGISSTPLCRMS</sequence>
<dbReference type="Proteomes" id="UP001162162">
    <property type="component" value="Unassembled WGS sequence"/>
</dbReference>
<reference evidence="2" key="1">
    <citation type="journal article" date="2023" name="Insect Mol. Biol.">
        <title>Genome sequencing provides insights into the evolution of gene families encoding plant cell wall-degrading enzymes in longhorned beetles.</title>
        <authorList>
            <person name="Shin N.R."/>
            <person name="Okamura Y."/>
            <person name="Kirsch R."/>
            <person name="Pauchet Y."/>
        </authorList>
    </citation>
    <scope>NUCLEOTIDE SEQUENCE</scope>
    <source>
        <strain evidence="2">AMC_N1</strain>
    </source>
</reference>
<evidence type="ECO:0000313" key="3">
    <source>
        <dbReference type="Proteomes" id="UP001162162"/>
    </source>
</evidence>
<keyword evidence="3" id="KW-1185">Reference proteome</keyword>
<dbReference type="PANTHER" id="PTHR39387:SF1">
    <property type="entry name" value="SHAVENOID, ISOFORM B"/>
    <property type="match status" value="1"/>
</dbReference>
<feature type="domain" description="Shavenoid isoform B-like N-terminal" evidence="1">
    <location>
        <begin position="151"/>
        <end position="197"/>
    </location>
</feature>
<dbReference type="InterPro" id="IPR057507">
    <property type="entry name" value="Sha_B-like_N"/>
</dbReference>
<evidence type="ECO:0000313" key="2">
    <source>
        <dbReference type="EMBL" id="KAJ8944957.1"/>
    </source>
</evidence>
<dbReference type="GO" id="GO:0005938">
    <property type="term" value="C:cell cortex"/>
    <property type="evidence" value="ECO:0007669"/>
    <property type="project" value="TreeGrafter"/>
</dbReference>
<accession>A0AAV8Y0I7</accession>
<gene>
    <name evidence="2" type="ORF">NQ318_013105</name>
</gene>
<evidence type="ECO:0000259" key="1">
    <source>
        <dbReference type="Pfam" id="PF23328"/>
    </source>
</evidence>
<protein>
    <recommendedName>
        <fullName evidence="1">Shavenoid isoform B-like N-terminal domain-containing protein</fullName>
    </recommendedName>
</protein>